<protein>
    <submittedName>
        <fullName evidence="1">Uncharacterized protein</fullName>
    </submittedName>
</protein>
<dbReference type="AlphaFoldDB" id="A0A382E248"/>
<accession>A0A382E248</accession>
<evidence type="ECO:0000313" key="1">
    <source>
        <dbReference type="EMBL" id="SVB44061.1"/>
    </source>
</evidence>
<name>A0A382E248_9ZZZZ</name>
<organism evidence="1">
    <name type="scientific">marine metagenome</name>
    <dbReference type="NCBI Taxonomy" id="408172"/>
    <lineage>
        <taxon>unclassified sequences</taxon>
        <taxon>metagenomes</taxon>
        <taxon>ecological metagenomes</taxon>
    </lineage>
</organism>
<proteinExistence type="predicted"/>
<gene>
    <name evidence="1" type="ORF">METZ01_LOCUS196915</name>
</gene>
<sequence>MERLKPKFDTQKDKSSKKVRYGQGYSAENFGSFYEKSKNNRLNGVSSKCPECKSDKISEFVYGLLDQQGFEGLEKHNKGKKAKLTPGGCVVRPERWVCRECKHKW</sequence>
<dbReference type="EMBL" id="UINC01042009">
    <property type="protein sequence ID" value="SVB44061.1"/>
    <property type="molecule type" value="Genomic_DNA"/>
</dbReference>
<reference evidence="1" key="1">
    <citation type="submission" date="2018-05" db="EMBL/GenBank/DDBJ databases">
        <authorList>
            <person name="Lanie J.A."/>
            <person name="Ng W.-L."/>
            <person name="Kazmierczak K.M."/>
            <person name="Andrzejewski T.M."/>
            <person name="Davidsen T.M."/>
            <person name="Wayne K.J."/>
            <person name="Tettelin H."/>
            <person name="Glass J.I."/>
            <person name="Rusch D."/>
            <person name="Podicherti R."/>
            <person name="Tsui H.-C.T."/>
            <person name="Winkler M.E."/>
        </authorList>
    </citation>
    <scope>NUCLEOTIDE SEQUENCE</scope>
</reference>